<evidence type="ECO:0000313" key="2">
    <source>
        <dbReference type="Proteomes" id="UP000828390"/>
    </source>
</evidence>
<protein>
    <submittedName>
        <fullName evidence="1">Uncharacterized protein</fullName>
    </submittedName>
</protein>
<dbReference type="EMBL" id="JAIWYP010000003">
    <property type="protein sequence ID" value="KAH3849934.1"/>
    <property type="molecule type" value="Genomic_DNA"/>
</dbReference>
<accession>A0A9D4L278</accession>
<sequence length="85" mass="9979">MQTRAEIIHNMLQRRCYSKDRTPQRRCFHNDHMLQSRCYHNDHRGQGESQIGMKIGFTNYNSCRVFSPGQNLFCVTVENVTVSIS</sequence>
<comment type="caution">
    <text evidence="1">The sequence shown here is derived from an EMBL/GenBank/DDBJ whole genome shotgun (WGS) entry which is preliminary data.</text>
</comment>
<gene>
    <name evidence="1" type="ORF">DPMN_092338</name>
</gene>
<reference evidence="1" key="1">
    <citation type="journal article" date="2019" name="bioRxiv">
        <title>The Genome of the Zebra Mussel, Dreissena polymorpha: A Resource for Invasive Species Research.</title>
        <authorList>
            <person name="McCartney M.A."/>
            <person name="Auch B."/>
            <person name="Kono T."/>
            <person name="Mallez S."/>
            <person name="Zhang Y."/>
            <person name="Obille A."/>
            <person name="Becker A."/>
            <person name="Abrahante J.E."/>
            <person name="Garbe J."/>
            <person name="Badalamenti J.P."/>
            <person name="Herman A."/>
            <person name="Mangelson H."/>
            <person name="Liachko I."/>
            <person name="Sullivan S."/>
            <person name="Sone E.D."/>
            <person name="Koren S."/>
            <person name="Silverstein K.A.T."/>
            <person name="Beckman K.B."/>
            <person name="Gohl D.M."/>
        </authorList>
    </citation>
    <scope>NUCLEOTIDE SEQUENCE</scope>
    <source>
        <strain evidence="1">Duluth1</strain>
        <tissue evidence="1">Whole animal</tissue>
    </source>
</reference>
<proteinExistence type="predicted"/>
<name>A0A9D4L278_DREPO</name>
<reference evidence="1" key="2">
    <citation type="submission" date="2020-11" db="EMBL/GenBank/DDBJ databases">
        <authorList>
            <person name="McCartney M.A."/>
            <person name="Auch B."/>
            <person name="Kono T."/>
            <person name="Mallez S."/>
            <person name="Becker A."/>
            <person name="Gohl D.M."/>
            <person name="Silverstein K.A.T."/>
            <person name="Koren S."/>
            <person name="Bechman K.B."/>
            <person name="Herman A."/>
            <person name="Abrahante J.E."/>
            <person name="Garbe J."/>
        </authorList>
    </citation>
    <scope>NUCLEOTIDE SEQUENCE</scope>
    <source>
        <strain evidence="1">Duluth1</strain>
        <tissue evidence="1">Whole animal</tissue>
    </source>
</reference>
<dbReference type="Proteomes" id="UP000828390">
    <property type="component" value="Unassembled WGS sequence"/>
</dbReference>
<organism evidence="1 2">
    <name type="scientific">Dreissena polymorpha</name>
    <name type="common">Zebra mussel</name>
    <name type="synonym">Mytilus polymorpha</name>
    <dbReference type="NCBI Taxonomy" id="45954"/>
    <lineage>
        <taxon>Eukaryota</taxon>
        <taxon>Metazoa</taxon>
        <taxon>Spiralia</taxon>
        <taxon>Lophotrochozoa</taxon>
        <taxon>Mollusca</taxon>
        <taxon>Bivalvia</taxon>
        <taxon>Autobranchia</taxon>
        <taxon>Heteroconchia</taxon>
        <taxon>Euheterodonta</taxon>
        <taxon>Imparidentia</taxon>
        <taxon>Neoheterodontei</taxon>
        <taxon>Myida</taxon>
        <taxon>Dreissenoidea</taxon>
        <taxon>Dreissenidae</taxon>
        <taxon>Dreissena</taxon>
    </lineage>
</organism>
<keyword evidence="2" id="KW-1185">Reference proteome</keyword>
<evidence type="ECO:0000313" key="1">
    <source>
        <dbReference type="EMBL" id="KAH3849934.1"/>
    </source>
</evidence>
<dbReference type="AlphaFoldDB" id="A0A9D4L278"/>